<accession>A0ABZ1DXE0</accession>
<organism evidence="2 3">
    <name type="scientific">Thioclava litoralis</name>
    <dbReference type="NCBI Taxonomy" id="3076557"/>
    <lineage>
        <taxon>Bacteria</taxon>
        <taxon>Pseudomonadati</taxon>
        <taxon>Pseudomonadota</taxon>
        <taxon>Alphaproteobacteria</taxon>
        <taxon>Rhodobacterales</taxon>
        <taxon>Paracoccaceae</taxon>
        <taxon>Thioclava</taxon>
    </lineage>
</organism>
<dbReference type="PANTHER" id="PTHR13774:SF32">
    <property type="entry name" value="ANTISENSE-ENHANCING SEQUENCE 1"/>
    <property type="match status" value="1"/>
</dbReference>
<dbReference type="NCBIfam" id="TIGR00654">
    <property type="entry name" value="PhzF_family"/>
    <property type="match status" value="1"/>
</dbReference>
<keyword evidence="3" id="KW-1185">Reference proteome</keyword>
<comment type="similarity">
    <text evidence="1">Belongs to the PhzF family.</text>
</comment>
<dbReference type="PANTHER" id="PTHR13774">
    <property type="entry name" value="PHENAZINE BIOSYNTHESIS PROTEIN"/>
    <property type="match status" value="1"/>
</dbReference>
<evidence type="ECO:0000313" key="3">
    <source>
        <dbReference type="Proteomes" id="UP001623290"/>
    </source>
</evidence>
<dbReference type="Proteomes" id="UP001623290">
    <property type="component" value="Chromosome"/>
</dbReference>
<evidence type="ECO:0000256" key="1">
    <source>
        <dbReference type="ARBA" id="ARBA00008270"/>
    </source>
</evidence>
<proteinExistence type="inferred from homology"/>
<reference evidence="2 3" key="1">
    <citation type="submission" date="2023-09" db="EMBL/GenBank/DDBJ databases">
        <title>Thioclava shenzhenensis sp. nov., a multidrug resistant bacteria-antagonizing species isolated from coastal seawater.</title>
        <authorList>
            <person name="Long M."/>
        </authorList>
    </citation>
    <scope>NUCLEOTIDE SEQUENCE [LARGE SCALE GENOMIC DNA]</scope>
    <source>
        <strain evidence="2 3">FTW29</strain>
    </source>
</reference>
<dbReference type="EMBL" id="CP135443">
    <property type="protein sequence ID" value="WRY32652.1"/>
    <property type="molecule type" value="Genomic_DNA"/>
</dbReference>
<gene>
    <name evidence="2" type="ORF">RPE78_07960</name>
</gene>
<dbReference type="Pfam" id="PF02567">
    <property type="entry name" value="PhzC-PhzF"/>
    <property type="match status" value="1"/>
</dbReference>
<dbReference type="InterPro" id="IPR003719">
    <property type="entry name" value="Phenazine_PhzF-like"/>
</dbReference>
<dbReference type="PIRSF" id="PIRSF016184">
    <property type="entry name" value="PhzC_PhzF"/>
    <property type="match status" value="1"/>
</dbReference>
<sequence>MAGSSTRAFVTLDVFTTTPFAGNPLALLPDATGLSDAQMQTIAREFNLSETIFVFPPADPAHRARVRIFYPQGEMSFAGHPTIGCAIFLALEDLAPDTDGADFDRVLVLEEEAGLVPVRVWREAGEIRAEFQAPVLPECLPDDLPQSAAPDRCAAALGLGPADLDDAPLAVIAGGPRFAFIGLRDTEALARAWPVQPAFDLLQTELAAAGVYLYAPTGAYRWQGRMFDPMGGIPEDPATGSATALFAAQLLARGALRDGETCFALQQGVEMGRISDLGLRVICRGGRLASVHVSGAAVEISRGRLRLPPLGPDPRSDRAARIA</sequence>
<protein>
    <submittedName>
        <fullName evidence="2">PhzF family phenazine biosynthesis protein</fullName>
    </submittedName>
</protein>
<dbReference type="Gene3D" id="3.10.310.10">
    <property type="entry name" value="Diaminopimelate Epimerase, Chain A, domain 1"/>
    <property type="match status" value="2"/>
</dbReference>
<name>A0ABZ1DXE0_9RHOB</name>
<dbReference type="RefSeq" id="WP_406720247.1">
    <property type="nucleotide sequence ID" value="NZ_CP135443.1"/>
</dbReference>
<dbReference type="SUPFAM" id="SSF54506">
    <property type="entry name" value="Diaminopimelate epimerase-like"/>
    <property type="match status" value="1"/>
</dbReference>
<evidence type="ECO:0000313" key="2">
    <source>
        <dbReference type="EMBL" id="WRY32652.1"/>
    </source>
</evidence>